<dbReference type="eggNOG" id="COG2853">
    <property type="taxonomic scope" value="Bacteria"/>
</dbReference>
<gene>
    <name evidence="5" type="ordered locus">Hhal_0980</name>
</gene>
<evidence type="ECO:0000313" key="5">
    <source>
        <dbReference type="EMBL" id="ABM61756.1"/>
    </source>
</evidence>
<accession>A1WVP4</accession>
<evidence type="ECO:0000313" key="6">
    <source>
        <dbReference type="Proteomes" id="UP000000647"/>
    </source>
</evidence>
<dbReference type="STRING" id="349124.Hhal_0980"/>
<evidence type="ECO:0000256" key="4">
    <source>
        <dbReference type="SAM" id="SignalP"/>
    </source>
</evidence>
<evidence type="ECO:0000256" key="2">
    <source>
        <dbReference type="ARBA" id="ARBA00022729"/>
    </source>
</evidence>
<name>A1WVP4_HALHL</name>
<dbReference type="Proteomes" id="UP000000647">
    <property type="component" value="Chromosome"/>
</dbReference>
<dbReference type="AlphaFoldDB" id="A1WVP4"/>
<evidence type="ECO:0000256" key="1">
    <source>
        <dbReference type="ARBA" id="ARBA00010634"/>
    </source>
</evidence>
<dbReference type="PRINTS" id="PR01805">
    <property type="entry name" value="VACJLIPOPROT"/>
</dbReference>
<dbReference type="HOGENOM" id="CLU_059326_1_1_6"/>
<sequence length="301" mass="34316">MRRSVLHWTLLLALFPLLGACATTDNPNDDGAEDEWAAEDDGWNEYDDWDQGTWDPLEGYNRRVHAFNDAADRYVLRPVAVAYRDNVPRGVRRPLGNFVDNLREPFHAGNYFLQGRGSDGTRSITRFAINSTIGVLGLFDVAGAAGLESKRTDLGLTLGHWGAPEGPYLVLPLLGPSNARDSSGLTVQYFSRHYHSPTHWTDIPSPERYAAPILAGIDTRVDLLALDELMAETGTDPYIFMRESYLQNRRERLGEDDWDEWDDWDDDEEWDNGDWDEDDEWENDNGWENGDWDEGEEDDDN</sequence>
<feature type="chain" id="PRO_5002640871" evidence="4">
    <location>
        <begin position="23"/>
        <end position="301"/>
    </location>
</feature>
<keyword evidence="6" id="KW-1185">Reference proteome</keyword>
<feature type="signal peptide" evidence="4">
    <location>
        <begin position="1"/>
        <end position="22"/>
    </location>
</feature>
<reference evidence="6" key="1">
    <citation type="submission" date="2006-12" db="EMBL/GenBank/DDBJ databases">
        <title>Complete sequence of Halorhodospira halophila SL1.</title>
        <authorList>
            <consortium name="US DOE Joint Genome Institute"/>
            <person name="Copeland A."/>
            <person name="Lucas S."/>
            <person name="Lapidus A."/>
            <person name="Barry K."/>
            <person name="Detter J.C."/>
            <person name="Glavina del Rio T."/>
            <person name="Hammon N."/>
            <person name="Israni S."/>
            <person name="Dalin E."/>
            <person name="Tice H."/>
            <person name="Pitluck S."/>
            <person name="Saunders E."/>
            <person name="Brettin T."/>
            <person name="Bruce D."/>
            <person name="Han C."/>
            <person name="Tapia R."/>
            <person name="Schmutz J."/>
            <person name="Larimer F."/>
            <person name="Land M."/>
            <person name="Hauser L."/>
            <person name="Kyrpides N."/>
            <person name="Mikhailova N."/>
            <person name="Hoff W."/>
            <person name="Richardson P."/>
        </authorList>
    </citation>
    <scope>NUCLEOTIDE SEQUENCE [LARGE SCALE GENOMIC DNA]</scope>
    <source>
        <strain evidence="6">DSM 244 / SL1</strain>
    </source>
</reference>
<dbReference type="EMBL" id="CP000544">
    <property type="protein sequence ID" value="ABM61756.1"/>
    <property type="molecule type" value="Genomic_DNA"/>
</dbReference>
<proteinExistence type="inferred from homology"/>
<dbReference type="InterPro" id="IPR007428">
    <property type="entry name" value="MlaA"/>
</dbReference>
<reference evidence="5 6" key="2">
    <citation type="journal article" date="2013" name="Stand. Genomic Sci.">
        <title>Complete genome sequence of Halorhodospira halophila SL1.</title>
        <authorList>
            <person name="Challacombe J.F."/>
            <person name="Majid S."/>
            <person name="Deole R."/>
            <person name="Brettin T.S."/>
            <person name="Bruce D."/>
            <person name="Delano S.F."/>
            <person name="Detter J.C."/>
            <person name="Gleasner C.D."/>
            <person name="Han C.S."/>
            <person name="Misra M."/>
            <person name="Reitenga K.G."/>
            <person name="Mikhailova N."/>
            <person name="Woyke T."/>
            <person name="Pitluck S."/>
            <person name="Nolan M."/>
            <person name="Land M.L."/>
            <person name="Saunders E."/>
            <person name="Tapia R."/>
            <person name="Lapidus A."/>
            <person name="Ivanova N."/>
            <person name="Hoff W.D."/>
        </authorList>
    </citation>
    <scope>NUCLEOTIDE SEQUENCE [LARGE SCALE GENOMIC DNA]</scope>
    <source>
        <strain evidence="6">DSM 244 / SL1</strain>
    </source>
</reference>
<evidence type="ECO:0000256" key="3">
    <source>
        <dbReference type="SAM" id="MobiDB-lite"/>
    </source>
</evidence>
<dbReference type="KEGG" id="hha:Hhal_0980"/>
<protein>
    <submittedName>
        <fullName evidence="5">VacJ family lipoprotein</fullName>
    </submittedName>
</protein>
<organism evidence="5 6">
    <name type="scientific">Halorhodospira halophila (strain DSM 244 / SL1)</name>
    <name type="common">Ectothiorhodospira halophila (strain DSM 244 / SL1)</name>
    <dbReference type="NCBI Taxonomy" id="349124"/>
    <lineage>
        <taxon>Bacteria</taxon>
        <taxon>Pseudomonadati</taxon>
        <taxon>Pseudomonadota</taxon>
        <taxon>Gammaproteobacteria</taxon>
        <taxon>Chromatiales</taxon>
        <taxon>Ectothiorhodospiraceae</taxon>
        <taxon>Halorhodospira</taxon>
    </lineage>
</organism>
<dbReference type="GO" id="GO:0120010">
    <property type="term" value="P:intermembrane phospholipid transfer"/>
    <property type="evidence" value="ECO:0007669"/>
    <property type="project" value="TreeGrafter"/>
</dbReference>
<dbReference type="Pfam" id="PF04333">
    <property type="entry name" value="MlaA"/>
    <property type="match status" value="1"/>
</dbReference>
<dbReference type="PROSITE" id="PS51257">
    <property type="entry name" value="PROKAR_LIPOPROTEIN"/>
    <property type="match status" value="1"/>
</dbReference>
<keyword evidence="5" id="KW-0449">Lipoprotein</keyword>
<dbReference type="PANTHER" id="PTHR30035:SF3">
    <property type="entry name" value="INTERMEMBRANE PHOSPHOLIPID TRANSPORT SYSTEM LIPOPROTEIN MLAA"/>
    <property type="match status" value="1"/>
</dbReference>
<comment type="similarity">
    <text evidence="1">Belongs to the MlaA family.</text>
</comment>
<dbReference type="PANTHER" id="PTHR30035">
    <property type="entry name" value="LIPOPROTEIN VACJ-RELATED"/>
    <property type="match status" value="1"/>
</dbReference>
<dbReference type="GO" id="GO:0016020">
    <property type="term" value="C:membrane"/>
    <property type="evidence" value="ECO:0007669"/>
    <property type="project" value="InterPro"/>
</dbReference>
<keyword evidence="2 4" id="KW-0732">Signal</keyword>
<dbReference type="RefSeq" id="WP_011813779.1">
    <property type="nucleotide sequence ID" value="NC_008789.1"/>
</dbReference>
<feature type="region of interest" description="Disordered" evidence="3">
    <location>
        <begin position="256"/>
        <end position="301"/>
    </location>
</feature>
<dbReference type="OrthoDB" id="9785326at2"/>